<dbReference type="Pfam" id="PF02562">
    <property type="entry name" value="PhoH"/>
    <property type="match status" value="1"/>
</dbReference>
<organism evidence="8 9">
    <name type="scientific">Sphaerotilus natans subsp. natans DSM 6575</name>
    <dbReference type="NCBI Taxonomy" id="1286631"/>
    <lineage>
        <taxon>Bacteria</taxon>
        <taxon>Pseudomonadati</taxon>
        <taxon>Pseudomonadota</taxon>
        <taxon>Betaproteobacteria</taxon>
        <taxon>Burkholderiales</taxon>
        <taxon>Sphaerotilaceae</taxon>
        <taxon>Sphaerotilus</taxon>
    </lineage>
</organism>
<dbReference type="Gene3D" id="3.40.50.300">
    <property type="entry name" value="P-loop containing nucleotide triphosphate hydrolases"/>
    <property type="match status" value="1"/>
</dbReference>
<dbReference type="PANTHER" id="PTHR30473">
    <property type="entry name" value="PROTEIN PHOH"/>
    <property type="match status" value="1"/>
</dbReference>
<evidence type="ECO:0000259" key="7">
    <source>
        <dbReference type="Pfam" id="PF02562"/>
    </source>
</evidence>
<dbReference type="Proteomes" id="UP000026714">
    <property type="component" value="Unassembled WGS sequence"/>
</dbReference>
<evidence type="ECO:0000256" key="3">
    <source>
        <dbReference type="ARBA" id="ARBA00022490"/>
    </source>
</evidence>
<accession>A0A059KRG6</accession>
<name>A0A059KRG6_9BURK</name>
<evidence type="ECO:0000313" key="9">
    <source>
        <dbReference type="Proteomes" id="UP000026714"/>
    </source>
</evidence>
<dbReference type="FunFam" id="3.40.50.300:FF:000013">
    <property type="entry name" value="PhoH family ATPase"/>
    <property type="match status" value="1"/>
</dbReference>
<keyword evidence="9" id="KW-1185">Reference proteome</keyword>
<dbReference type="GO" id="GO:0005524">
    <property type="term" value="F:ATP binding"/>
    <property type="evidence" value="ECO:0007669"/>
    <property type="project" value="UniProtKB-KW"/>
</dbReference>
<sequence length="335" mass="36789">MILRHAFIPHDNQRLAHVCGALDEHLRTIEAAFDVSIRRRNESFRIEGARRAAERAVAVLQQLHERAAAPIEPAELQLLLVQALQDEGPALRVVQSGETVIEPAGEAPEIVLKTRRAELAGRTRNQVAYLRNILGHDITFGLGPAGTGKTFLAVACAVDALERGSVQRIILTRPAVEAGERLGFLPGDLAQKVDPYLRPLYDALYDLMGMERVAKAFEKGQIEIAPLAFMRGRTLNHAFVILDEAQNTTPEQMKMFLTRIGFGSRAVVTGDTTQVDLPRGQKSGLVDAAQVLRQVRGIAMTRFTAADVVRHPLVARIVEAYDAARPRPVGDRPEA</sequence>
<dbReference type="SUPFAM" id="SSF52540">
    <property type="entry name" value="P-loop containing nucleoside triphosphate hydrolases"/>
    <property type="match status" value="1"/>
</dbReference>
<evidence type="ECO:0000256" key="1">
    <source>
        <dbReference type="ARBA" id="ARBA00004496"/>
    </source>
</evidence>
<dbReference type="eggNOG" id="COG1702">
    <property type="taxonomic scope" value="Bacteria"/>
</dbReference>
<dbReference type="InterPro" id="IPR003714">
    <property type="entry name" value="PhoH"/>
</dbReference>
<keyword evidence="4" id="KW-0547">Nucleotide-binding</keyword>
<dbReference type="InterPro" id="IPR027417">
    <property type="entry name" value="P-loop_NTPase"/>
</dbReference>
<keyword evidence="5" id="KW-0067">ATP-binding</keyword>
<evidence type="ECO:0000256" key="4">
    <source>
        <dbReference type="ARBA" id="ARBA00022741"/>
    </source>
</evidence>
<dbReference type="EMBL" id="AZRA01000007">
    <property type="protein sequence ID" value="KDB54052.1"/>
    <property type="molecule type" value="Genomic_DNA"/>
</dbReference>
<evidence type="ECO:0000256" key="6">
    <source>
        <dbReference type="ARBA" id="ARBA00039970"/>
    </source>
</evidence>
<dbReference type="STRING" id="34103.SAMN05421778_104124"/>
<evidence type="ECO:0000256" key="2">
    <source>
        <dbReference type="ARBA" id="ARBA00010393"/>
    </source>
</evidence>
<dbReference type="AlphaFoldDB" id="A0A059KRG6"/>
<dbReference type="RefSeq" id="WP_037477417.1">
    <property type="nucleotide sequence ID" value="NZ_AZRA01000007.1"/>
</dbReference>
<protein>
    <recommendedName>
        <fullName evidence="6">PhoH-like protein</fullName>
    </recommendedName>
</protein>
<gene>
    <name evidence="8" type="ORF">X805_02750</name>
</gene>
<reference evidence="8 9" key="1">
    <citation type="journal article" date="2014" name="FEMS Microbiol. Ecol.">
        <title>Sphaerotilus natans encrusted with nanoball-shaped Fe(III) oxide minerals formed by nitrate-reducing mixotrophic Fe(II) oxidation.</title>
        <authorList>
            <person name="Park S."/>
            <person name="Kim D.H."/>
            <person name="Lee J.H."/>
            <person name="Hur H.G."/>
        </authorList>
    </citation>
    <scope>NUCLEOTIDE SEQUENCE [LARGE SCALE GENOMIC DNA]</scope>
    <source>
        <strain evidence="8 9">DSM 6575</strain>
    </source>
</reference>
<comment type="subcellular location">
    <subcellularLocation>
        <location evidence="1">Cytoplasm</location>
    </subcellularLocation>
</comment>
<feature type="domain" description="PhoH-like protein" evidence="7">
    <location>
        <begin position="120"/>
        <end position="322"/>
    </location>
</feature>
<keyword evidence="3" id="KW-0963">Cytoplasm</keyword>
<dbReference type="PATRIC" id="fig|1286631.3.peg.270"/>
<dbReference type="GO" id="GO:0005829">
    <property type="term" value="C:cytosol"/>
    <property type="evidence" value="ECO:0007669"/>
    <property type="project" value="TreeGrafter"/>
</dbReference>
<comment type="caution">
    <text evidence="8">The sequence shown here is derived from an EMBL/GenBank/DDBJ whole genome shotgun (WGS) entry which is preliminary data.</text>
</comment>
<comment type="similarity">
    <text evidence="2">Belongs to the PhoH family.</text>
</comment>
<dbReference type="InterPro" id="IPR051451">
    <property type="entry name" value="PhoH2-like"/>
</dbReference>
<evidence type="ECO:0000256" key="5">
    <source>
        <dbReference type="ARBA" id="ARBA00022840"/>
    </source>
</evidence>
<evidence type="ECO:0000313" key="8">
    <source>
        <dbReference type="EMBL" id="KDB54052.1"/>
    </source>
</evidence>
<proteinExistence type="inferred from homology"/>
<dbReference type="PANTHER" id="PTHR30473:SF1">
    <property type="entry name" value="PHOH-LIKE PROTEIN"/>
    <property type="match status" value="1"/>
</dbReference>